<accession>A0A9E7GH57</accession>
<dbReference type="AlphaFoldDB" id="A0A9E7GH57"/>
<dbReference type="OrthoDB" id="205639at2759"/>
<keyword evidence="4" id="KW-1185">Reference proteome</keyword>
<proteinExistence type="predicted"/>
<keyword evidence="2" id="KW-0812">Transmembrane</keyword>
<sequence>ILRLCAYCDPLVYLLRSTREALVGSLIRVEILVPHRQISADGSKRRNSASRGNDNPQGSSCKLDSFHLDRPWLEAPLLSLEPRLRRPSEEDCAGGHHFFLPRRLTPHASLPLAASLPYLFLHFISFFFLEQIRVSPEQEWVR</sequence>
<feature type="compositionally biased region" description="Polar residues" evidence="1">
    <location>
        <begin position="49"/>
        <end position="62"/>
    </location>
</feature>
<keyword evidence="2" id="KW-1133">Transmembrane helix</keyword>
<dbReference type="EMBL" id="CP097509">
    <property type="protein sequence ID" value="URE15299.1"/>
    <property type="molecule type" value="Genomic_DNA"/>
</dbReference>
<dbReference type="Proteomes" id="UP001055439">
    <property type="component" value="Chromosome 7"/>
</dbReference>
<feature type="transmembrane region" description="Helical" evidence="2">
    <location>
        <begin position="108"/>
        <end position="129"/>
    </location>
</feature>
<organism evidence="3 4">
    <name type="scientific">Musa troglodytarum</name>
    <name type="common">fe'i banana</name>
    <dbReference type="NCBI Taxonomy" id="320322"/>
    <lineage>
        <taxon>Eukaryota</taxon>
        <taxon>Viridiplantae</taxon>
        <taxon>Streptophyta</taxon>
        <taxon>Embryophyta</taxon>
        <taxon>Tracheophyta</taxon>
        <taxon>Spermatophyta</taxon>
        <taxon>Magnoliopsida</taxon>
        <taxon>Liliopsida</taxon>
        <taxon>Zingiberales</taxon>
        <taxon>Musaceae</taxon>
        <taxon>Musa</taxon>
    </lineage>
</organism>
<protein>
    <submittedName>
        <fullName evidence="3">Uncharacterized protein</fullName>
    </submittedName>
</protein>
<feature type="non-terminal residue" evidence="3">
    <location>
        <position position="1"/>
    </location>
</feature>
<evidence type="ECO:0000256" key="1">
    <source>
        <dbReference type="SAM" id="MobiDB-lite"/>
    </source>
</evidence>
<evidence type="ECO:0000313" key="4">
    <source>
        <dbReference type="Proteomes" id="UP001055439"/>
    </source>
</evidence>
<evidence type="ECO:0000313" key="3">
    <source>
        <dbReference type="EMBL" id="URE15299.1"/>
    </source>
</evidence>
<keyword evidence="2" id="KW-0472">Membrane</keyword>
<name>A0A9E7GH57_9LILI</name>
<evidence type="ECO:0000256" key="2">
    <source>
        <dbReference type="SAM" id="Phobius"/>
    </source>
</evidence>
<reference evidence="3" key="1">
    <citation type="submission" date="2022-05" db="EMBL/GenBank/DDBJ databases">
        <title>The Musa troglodytarum L. genome provides insights into the mechanism of non-climacteric behaviour and enrichment of carotenoids.</title>
        <authorList>
            <person name="Wang J."/>
        </authorList>
    </citation>
    <scope>NUCLEOTIDE SEQUENCE</scope>
    <source>
        <tissue evidence="3">Leaf</tissue>
    </source>
</reference>
<feature type="region of interest" description="Disordered" evidence="1">
    <location>
        <begin position="42"/>
        <end position="63"/>
    </location>
</feature>
<gene>
    <name evidence="3" type="ORF">MUK42_11946</name>
</gene>